<reference evidence="1 3" key="1">
    <citation type="journal article" date="2011" name="Nature">
        <title>The Medicago genome provides insight into the evolution of rhizobial symbioses.</title>
        <authorList>
            <person name="Young N.D."/>
            <person name="Debelle F."/>
            <person name="Oldroyd G.E."/>
            <person name="Geurts R."/>
            <person name="Cannon S.B."/>
            <person name="Udvardi M.K."/>
            <person name="Benedito V.A."/>
            <person name="Mayer K.F."/>
            <person name="Gouzy J."/>
            <person name="Schoof H."/>
            <person name="Van de Peer Y."/>
            <person name="Proost S."/>
            <person name="Cook D.R."/>
            <person name="Meyers B.C."/>
            <person name="Spannagl M."/>
            <person name="Cheung F."/>
            <person name="De Mita S."/>
            <person name="Krishnakumar V."/>
            <person name="Gundlach H."/>
            <person name="Zhou S."/>
            <person name="Mudge J."/>
            <person name="Bharti A.K."/>
            <person name="Murray J.D."/>
            <person name="Naoumkina M.A."/>
            <person name="Rosen B."/>
            <person name="Silverstein K.A."/>
            <person name="Tang H."/>
            <person name="Rombauts S."/>
            <person name="Zhao P.X."/>
            <person name="Zhou P."/>
            <person name="Barbe V."/>
            <person name="Bardou P."/>
            <person name="Bechner M."/>
            <person name="Bellec A."/>
            <person name="Berger A."/>
            <person name="Berges H."/>
            <person name="Bidwell S."/>
            <person name="Bisseling T."/>
            <person name="Choisne N."/>
            <person name="Couloux A."/>
            <person name="Denny R."/>
            <person name="Deshpande S."/>
            <person name="Dai X."/>
            <person name="Doyle J.J."/>
            <person name="Dudez A.M."/>
            <person name="Farmer A.D."/>
            <person name="Fouteau S."/>
            <person name="Franken C."/>
            <person name="Gibelin C."/>
            <person name="Gish J."/>
            <person name="Goldstein S."/>
            <person name="Gonzalez A.J."/>
            <person name="Green P.J."/>
            <person name="Hallab A."/>
            <person name="Hartog M."/>
            <person name="Hua A."/>
            <person name="Humphray S.J."/>
            <person name="Jeong D.H."/>
            <person name="Jing Y."/>
            <person name="Jocker A."/>
            <person name="Kenton S.M."/>
            <person name="Kim D.J."/>
            <person name="Klee K."/>
            <person name="Lai H."/>
            <person name="Lang C."/>
            <person name="Lin S."/>
            <person name="Macmil S.L."/>
            <person name="Magdelenat G."/>
            <person name="Matthews L."/>
            <person name="McCorrison J."/>
            <person name="Monaghan E.L."/>
            <person name="Mun J.H."/>
            <person name="Najar F.Z."/>
            <person name="Nicholson C."/>
            <person name="Noirot C."/>
            <person name="O'Bleness M."/>
            <person name="Paule C.R."/>
            <person name="Poulain J."/>
            <person name="Prion F."/>
            <person name="Qin B."/>
            <person name="Qu C."/>
            <person name="Retzel E.F."/>
            <person name="Riddle C."/>
            <person name="Sallet E."/>
            <person name="Samain S."/>
            <person name="Samson N."/>
            <person name="Sanders I."/>
            <person name="Saurat O."/>
            <person name="Scarpelli C."/>
            <person name="Schiex T."/>
            <person name="Segurens B."/>
            <person name="Severin A.J."/>
            <person name="Sherrier D.J."/>
            <person name="Shi R."/>
            <person name="Sims S."/>
            <person name="Singer S.R."/>
            <person name="Sinharoy S."/>
            <person name="Sterck L."/>
            <person name="Viollet A."/>
            <person name="Wang B.B."/>
            <person name="Wang K."/>
            <person name="Wang M."/>
            <person name="Wang X."/>
            <person name="Warfsmann J."/>
            <person name="Weissenbach J."/>
            <person name="White D.D."/>
            <person name="White J.D."/>
            <person name="Wiley G.B."/>
            <person name="Wincker P."/>
            <person name="Xing Y."/>
            <person name="Yang L."/>
            <person name="Yao Z."/>
            <person name="Ying F."/>
            <person name="Zhai J."/>
            <person name="Zhou L."/>
            <person name="Zuber A."/>
            <person name="Denarie J."/>
            <person name="Dixon R.A."/>
            <person name="May G.D."/>
            <person name="Schwartz D.C."/>
            <person name="Rogers J."/>
            <person name="Quetier F."/>
            <person name="Town C.D."/>
            <person name="Roe B.A."/>
        </authorList>
    </citation>
    <scope>NUCLEOTIDE SEQUENCE [LARGE SCALE GENOMIC DNA]</scope>
    <source>
        <strain evidence="1">A17</strain>
        <strain evidence="2 3">cv. Jemalong A17</strain>
    </source>
</reference>
<dbReference type="PaxDb" id="3880-AES87629"/>
<gene>
    <name evidence="1" type="ordered locus">MTR_4g031280</name>
</gene>
<accession>G7JLY7</accession>
<dbReference type="EMBL" id="CM001220">
    <property type="protein sequence ID" value="AES87629.2"/>
    <property type="molecule type" value="Genomic_DNA"/>
</dbReference>
<proteinExistence type="predicted"/>
<evidence type="ECO:0000313" key="1">
    <source>
        <dbReference type="EMBL" id="AES87629.2"/>
    </source>
</evidence>
<protein>
    <submittedName>
        <fullName evidence="1 2">Uncharacterized protein</fullName>
    </submittedName>
</protein>
<organism evidence="1 3">
    <name type="scientific">Medicago truncatula</name>
    <name type="common">Barrel medic</name>
    <name type="synonym">Medicago tribuloides</name>
    <dbReference type="NCBI Taxonomy" id="3880"/>
    <lineage>
        <taxon>Eukaryota</taxon>
        <taxon>Viridiplantae</taxon>
        <taxon>Streptophyta</taxon>
        <taxon>Embryophyta</taxon>
        <taxon>Tracheophyta</taxon>
        <taxon>Spermatophyta</taxon>
        <taxon>Magnoliopsida</taxon>
        <taxon>eudicotyledons</taxon>
        <taxon>Gunneridae</taxon>
        <taxon>Pentapetalae</taxon>
        <taxon>rosids</taxon>
        <taxon>fabids</taxon>
        <taxon>Fabales</taxon>
        <taxon>Fabaceae</taxon>
        <taxon>Papilionoideae</taxon>
        <taxon>50 kb inversion clade</taxon>
        <taxon>NPAAA clade</taxon>
        <taxon>Hologalegina</taxon>
        <taxon>IRL clade</taxon>
        <taxon>Trifolieae</taxon>
        <taxon>Medicago</taxon>
    </lineage>
</organism>
<accession>A0A0C3WUG1</accession>
<dbReference type="Proteomes" id="UP000002051">
    <property type="component" value="Chromosome 4"/>
</dbReference>
<keyword evidence="3" id="KW-1185">Reference proteome</keyword>
<sequence>MCLPLEEQNLCRRNISDHEQSKAEGQIPSRSLMSLSMIHGVPINQLYSHPVTDKV</sequence>
<dbReference type="EnsemblPlants" id="AES87629">
    <property type="protein sequence ID" value="AES87629"/>
    <property type="gene ID" value="MTR_4g031280"/>
</dbReference>
<dbReference type="AlphaFoldDB" id="G7JLY7"/>
<evidence type="ECO:0000313" key="2">
    <source>
        <dbReference type="EnsemblPlants" id="AES87629"/>
    </source>
</evidence>
<dbReference type="HOGENOM" id="CLU_3035382_0_0_1"/>
<reference evidence="1 3" key="2">
    <citation type="journal article" date="2014" name="BMC Genomics">
        <title>An improved genome release (version Mt4.0) for the model legume Medicago truncatula.</title>
        <authorList>
            <person name="Tang H."/>
            <person name="Krishnakumar V."/>
            <person name="Bidwell S."/>
            <person name="Rosen B."/>
            <person name="Chan A."/>
            <person name="Zhou S."/>
            <person name="Gentzbittel L."/>
            <person name="Childs K.L."/>
            <person name="Yandell M."/>
            <person name="Gundlach H."/>
            <person name="Mayer K.F."/>
            <person name="Schwartz D.C."/>
            <person name="Town C.D."/>
        </authorList>
    </citation>
    <scope>GENOME REANNOTATION</scope>
    <source>
        <strain evidence="2 3">cv. Jemalong A17</strain>
    </source>
</reference>
<reference evidence="2" key="3">
    <citation type="submission" date="2015-04" db="UniProtKB">
        <authorList>
            <consortium name="EnsemblPlants"/>
        </authorList>
    </citation>
    <scope>IDENTIFICATION</scope>
    <source>
        <strain evidence="2">cv. Jemalong A17</strain>
    </source>
</reference>
<evidence type="ECO:0000313" key="3">
    <source>
        <dbReference type="Proteomes" id="UP000002051"/>
    </source>
</evidence>
<name>G7JLY7_MEDTR</name>